<evidence type="ECO:0000259" key="10">
    <source>
        <dbReference type="Pfam" id="PF09976"/>
    </source>
</evidence>
<evidence type="ECO:0000256" key="7">
    <source>
        <dbReference type="ARBA" id="ARBA00024197"/>
    </source>
</evidence>
<name>A0A495RFZ5_9GAMM</name>
<evidence type="ECO:0000256" key="8">
    <source>
        <dbReference type="ARBA" id="ARBA00024235"/>
    </source>
</evidence>
<comment type="subcellular location">
    <subcellularLocation>
        <location evidence="1">Cell membrane</location>
        <topology evidence="1">Single-pass type II membrane protein</topology>
    </subcellularLocation>
</comment>
<evidence type="ECO:0000313" key="12">
    <source>
        <dbReference type="Proteomes" id="UP000278542"/>
    </source>
</evidence>
<feature type="transmembrane region" description="Helical" evidence="9">
    <location>
        <begin position="21"/>
        <end position="41"/>
    </location>
</feature>
<evidence type="ECO:0000256" key="3">
    <source>
        <dbReference type="ARBA" id="ARBA00022692"/>
    </source>
</evidence>
<dbReference type="PIRSF" id="PIRSF006170">
    <property type="entry name" value="YfgM"/>
    <property type="match status" value="1"/>
</dbReference>
<keyword evidence="5 9" id="KW-0472">Membrane</keyword>
<dbReference type="OrthoDB" id="9789675at2"/>
<dbReference type="Gene3D" id="1.25.40.10">
    <property type="entry name" value="Tetratricopeptide repeat domain"/>
    <property type="match status" value="1"/>
</dbReference>
<organism evidence="11 12">
    <name type="scientific">Orbus hercynius</name>
    <dbReference type="NCBI Taxonomy" id="593135"/>
    <lineage>
        <taxon>Bacteria</taxon>
        <taxon>Pseudomonadati</taxon>
        <taxon>Pseudomonadota</taxon>
        <taxon>Gammaproteobacteria</taxon>
        <taxon>Orbales</taxon>
        <taxon>Orbaceae</taxon>
        <taxon>Orbus</taxon>
    </lineage>
</organism>
<protein>
    <recommendedName>
        <fullName evidence="8">Ancillary SecYEG translocon subunit</fullName>
    </recommendedName>
</protein>
<dbReference type="InterPro" id="IPR011990">
    <property type="entry name" value="TPR-like_helical_dom_sf"/>
</dbReference>
<dbReference type="GO" id="GO:0044877">
    <property type="term" value="F:protein-containing complex binding"/>
    <property type="evidence" value="ECO:0007669"/>
    <property type="project" value="InterPro"/>
</dbReference>
<keyword evidence="3 9" id="KW-0812">Transmembrane</keyword>
<dbReference type="InterPro" id="IPR018704">
    <property type="entry name" value="SecYEG/CpoB_TPR"/>
</dbReference>
<evidence type="ECO:0000256" key="6">
    <source>
        <dbReference type="ARBA" id="ARBA00023186"/>
    </source>
</evidence>
<evidence type="ECO:0000313" key="11">
    <source>
        <dbReference type="EMBL" id="RKS85798.1"/>
    </source>
</evidence>
<dbReference type="Proteomes" id="UP000278542">
    <property type="component" value="Unassembled WGS sequence"/>
</dbReference>
<evidence type="ECO:0000256" key="1">
    <source>
        <dbReference type="ARBA" id="ARBA00004401"/>
    </source>
</evidence>
<dbReference type="RefSeq" id="WP_121144892.1">
    <property type="nucleotide sequence ID" value="NZ_RBWY01000002.1"/>
</dbReference>
<feature type="domain" description="Ancillary SecYEG translocon subunit/Cell division coordinator CpoB TPR" evidence="10">
    <location>
        <begin position="14"/>
        <end position="205"/>
    </location>
</feature>
<dbReference type="AlphaFoldDB" id="A0A495RFZ5"/>
<comment type="caution">
    <text evidence="11">The sequence shown here is derived from an EMBL/GenBank/DDBJ whole genome shotgun (WGS) entry which is preliminary data.</text>
</comment>
<reference evidence="11 12" key="1">
    <citation type="submission" date="2018-10" db="EMBL/GenBank/DDBJ databases">
        <title>Genomic Encyclopedia of Type Strains, Phase IV (KMG-IV): sequencing the most valuable type-strain genomes for metagenomic binning, comparative biology and taxonomic classification.</title>
        <authorList>
            <person name="Goeker M."/>
        </authorList>
    </citation>
    <scope>NUCLEOTIDE SEQUENCE [LARGE SCALE GENOMIC DNA]</scope>
    <source>
        <strain evidence="11 12">DSM 22228</strain>
    </source>
</reference>
<dbReference type="PANTHER" id="PTHR38035">
    <property type="entry name" value="UPF0070 PROTEIN YFGM"/>
    <property type="match status" value="1"/>
</dbReference>
<evidence type="ECO:0000256" key="9">
    <source>
        <dbReference type="SAM" id="Phobius"/>
    </source>
</evidence>
<dbReference type="GO" id="GO:0005886">
    <property type="term" value="C:plasma membrane"/>
    <property type="evidence" value="ECO:0007669"/>
    <property type="project" value="UniProtKB-SubCell"/>
</dbReference>
<gene>
    <name evidence="11" type="ORF">DES39_1214</name>
</gene>
<dbReference type="SUPFAM" id="SSF48452">
    <property type="entry name" value="TPR-like"/>
    <property type="match status" value="1"/>
</dbReference>
<dbReference type="EMBL" id="RBWY01000002">
    <property type="protein sequence ID" value="RKS85798.1"/>
    <property type="molecule type" value="Genomic_DNA"/>
</dbReference>
<dbReference type="InterPro" id="IPR026039">
    <property type="entry name" value="YfgM"/>
</dbReference>
<evidence type="ECO:0000256" key="4">
    <source>
        <dbReference type="ARBA" id="ARBA00022989"/>
    </source>
</evidence>
<keyword evidence="4 9" id="KW-1133">Transmembrane helix</keyword>
<keyword evidence="12" id="KW-1185">Reference proteome</keyword>
<comment type="similarity">
    <text evidence="7">Belongs to the YfgM family.</text>
</comment>
<dbReference type="Pfam" id="PF09976">
    <property type="entry name" value="TPR_21"/>
    <property type="match status" value="1"/>
</dbReference>
<evidence type="ECO:0000256" key="5">
    <source>
        <dbReference type="ARBA" id="ARBA00023136"/>
    </source>
</evidence>
<dbReference type="PANTHER" id="PTHR38035:SF1">
    <property type="entry name" value="ANCILLARY SECYEG TRANSLOCON SUBUNIT"/>
    <property type="match status" value="1"/>
</dbReference>
<keyword evidence="2" id="KW-1003">Cell membrane</keyword>
<keyword evidence="6" id="KW-0143">Chaperone</keyword>
<accession>A0A495RFZ5</accession>
<evidence type="ECO:0000256" key="2">
    <source>
        <dbReference type="ARBA" id="ARBA00022475"/>
    </source>
</evidence>
<sequence length="239" mass="27079">MSHSDSEDQFLAMREFFTKTWKIFIAVIVIGLLAFWGWRYWQSYQVEKITVASDQYEQLLSKLAADNSATTEIDELIAFAKNTDTIYSVFASLKAAQIYVQDLKDYAGAETLLTDASKKTDSEPVLAIINIRLARLQYQLGKYDESLKTLDKVTNENWSVIVNDIRGDIFVKTEHYQQACNAYNVALSSKPTADLEKSIKLKLNRAEYLLAEQDALAKQQVAQEAKSNQAVTSEQKPQP</sequence>
<proteinExistence type="inferred from homology"/>